<evidence type="ECO:0000256" key="8">
    <source>
        <dbReference type="SAM" id="Phobius"/>
    </source>
</evidence>
<feature type="transmembrane region" description="Helical" evidence="8">
    <location>
        <begin position="437"/>
        <end position="455"/>
    </location>
</feature>
<evidence type="ECO:0000256" key="7">
    <source>
        <dbReference type="ARBA" id="ARBA00023136"/>
    </source>
</evidence>
<feature type="transmembrane region" description="Helical" evidence="8">
    <location>
        <begin position="119"/>
        <end position="141"/>
    </location>
</feature>
<evidence type="ECO:0000256" key="5">
    <source>
        <dbReference type="ARBA" id="ARBA00022692"/>
    </source>
</evidence>
<feature type="transmembrane region" description="Helical" evidence="8">
    <location>
        <begin position="173"/>
        <end position="191"/>
    </location>
</feature>
<keyword evidence="5 8" id="KW-0812">Transmembrane</keyword>
<dbReference type="InterPro" id="IPR050297">
    <property type="entry name" value="LipidA_mod_glycosyltrf_83"/>
</dbReference>
<evidence type="ECO:0000256" key="1">
    <source>
        <dbReference type="ARBA" id="ARBA00004651"/>
    </source>
</evidence>
<protein>
    <submittedName>
        <fullName evidence="10">4-amino-4-deoxy-L-arabinose transferase</fullName>
    </submittedName>
</protein>
<dbReference type="Pfam" id="PF13231">
    <property type="entry name" value="PMT_2"/>
    <property type="match status" value="1"/>
</dbReference>
<feature type="transmembrane region" description="Helical" evidence="8">
    <location>
        <begin position="294"/>
        <end position="315"/>
    </location>
</feature>
<dbReference type="Proteomes" id="UP000184066">
    <property type="component" value="Unassembled WGS sequence"/>
</dbReference>
<feature type="transmembrane region" description="Helical" evidence="8">
    <location>
        <begin position="203"/>
        <end position="226"/>
    </location>
</feature>
<dbReference type="InterPro" id="IPR038731">
    <property type="entry name" value="RgtA/B/C-like"/>
</dbReference>
<evidence type="ECO:0000256" key="4">
    <source>
        <dbReference type="ARBA" id="ARBA00022679"/>
    </source>
</evidence>
<feature type="transmembrane region" description="Helical" evidence="8">
    <location>
        <begin position="349"/>
        <end position="366"/>
    </location>
</feature>
<evidence type="ECO:0000256" key="6">
    <source>
        <dbReference type="ARBA" id="ARBA00022989"/>
    </source>
</evidence>
<evidence type="ECO:0000256" key="3">
    <source>
        <dbReference type="ARBA" id="ARBA00022676"/>
    </source>
</evidence>
<feature type="transmembrane region" description="Helical" evidence="8">
    <location>
        <begin position="327"/>
        <end position="343"/>
    </location>
</feature>
<dbReference type="STRING" id="1189325.SAMN04488119_102230"/>
<gene>
    <name evidence="10" type="ORF">SAMN05216200_101288</name>
</gene>
<evidence type="ECO:0000259" key="9">
    <source>
        <dbReference type="Pfam" id="PF13231"/>
    </source>
</evidence>
<evidence type="ECO:0000313" key="10">
    <source>
        <dbReference type="EMBL" id="SHN51050.1"/>
    </source>
</evidence>
<evidence type="ECO:0000313" key="11">
    <source>
        <dbReference type="Proteomes" id="UP000184066"/>
    </source>
</evidence>
<keyword evidence="4 10" id="KW-0808">Transferase</keyword>
<feature type="transmembrane region" description="Helical" evidence="8">
    <location>
        <begin position="406"/>
        <end position="425"/>
    </location>
</feature>
<feature type="transmembrane region" description="Helical" evidence="8">
    <location>
        <begin position="147"/>
        <end position="166"/>
    </location>
</feature>
<dbReference type="PANTHER" id="PTHR33908:SF3">
    <property type="entry name" value="UNDECAPRENYL PHOSPHATE-ALPHA-4-AMINO-4-DEOXY-L-ARABINOSE ARABINOSYL TRANSFERASE"/>
    <property type="match status" value="1"/>
</dbReference>
<dbReference type="EMBL" id="FRDL01000001">
    <property type="protein sequence ID" value="SHN51050.1"/>
    <property type="molecule type" value="Genomic_DNA"/>
</dbReference>
<dbReference type="GO" id="GO:0009103">
    <property type="term" value="P:lipopolysaccharide biosynthetic process"/>
    <property type="evidence" value="ECO:0007669"/>
    <property type="project" value="TreeGrafter"/>
</dbReference>
<name>A0A1M7RXZ5_9RHOB</name>
<keyword evidence="2" id="KW-1003">Cell membrane</keyword>
<dbReference type="RefSeq" id="WP_072745863.1">
    <property type="nucleotide sequence ID" value="NZ_FOHL01000002.1"/>
</dbReference>
<reference evidence="10 11" key="1">
    <citation type="submission" date="2016-12" db="EMBL/GenBank/DDBJ databases">
        <authorList>
            <person name="Song W.-J."/>
            <person name="Kurnit D.M."/>
        </authorList>
    </citation>
    <scope>NUCLEOTIDE SEQUENCE [LARGE SCALE GENOMIC DNA]</scope>
    <source>
        <strain evidence="10 11">CGMCC 1.10808</strain>
    </source>
</reference>
<keyword evidence="11" id="KW-1185">Reference proteome</keyword>
<dbReference type="GO" id="GO:0005886">
    <property type="term" value="C:plasma membrane"/>
    <property type="evidence" value="ECO:0007669"/>
    <property type="project" value="UniProtKB-SubCell"/>
</dbReference>
<sequence length="627" mass="65095">MAPDPERGRLRRALSALDGRARAAAALLDRAAWRQVAALALLCLAMFAPGLDALPVTDRDEARFVQASRQMLQSGDYVDIRFQDAPRWKKPAGIYWLQAASAAAAAKALDVPVERVGMWAWRLPSALGATLATLGLFWALTPLAGRAAAFRAAAMTATALVVVAEAHIAKTDAALLAAIVLTMGAYARALAGGRGAALGMWAALAAGVALKGPIVFIPLVGCMAWLAVAQRSLAPLRAPDWRRGPLLFLALAAPWYALIALRTEGAFFREALLDDLLGKVAQGRESHGAPPGTYLAAFWAIFWPWAALAPAAAAAVRRMRARPEARFLLGWAVPTWLVFELTATKLPHYVMPALPALAGLLALWLTQEARRNAAPARAPGLPHDIVPSARLAADPLRPPRRWTLRAGAALFALVGGALALANIAGPLWLGQAPAPRGAALALAGLAATALGAAALGGGRLAAFGALGAAASALLSAATLSHTLPAARSLFPSALMTQAAAPLARCAAPPPASVTYREPSLVFLTDGAVAFLSHEDAARRLIALPGASVWVEDRARARFDRALAEAAGGAAPALRELARVDAFNPNRGKATTLRLLARADDALWSACLGPAAPASADSPANPDPSRAG</sequence>
<dbReference type="GO" id="GO:0016763">
    <property type="term" value="F:pentosyltransferase activity"/>
    <property type="evidence" value="ECO:0007669"/>
    <property type="project" value="TreeGrafter"/>
</dbReference>
<proteinExistence type="predicted"/>
<feature type="transmembrane region" description="Helical" evidence="8">
    <location>
        <begin position="462"/>
        <end position="483"/>
    </location>
</feature>
<keyword evidence="6 8" id="KW-1133">Transmembrane helix</keyword>
<dbReference type="AlphaFoldDB" id="A0A1M7RXZ5"/>
<accession>A0A1M7RXZ5</accession>
<comment type="subcellular location">
    <subcellularLocation>
        <location evidence="1">Cell membrane</location>
        <topology evidence="1">Multi-pass membrane protein</topology>
    </subcellularLocation>
</comment>
<feature type="domain" description="Glycosyltransferase RgtA/B/C/D-like" evidence="9">
    <location>
        <begin position="115"/>
        <end position="255"/>
    </location>
</feature>
<dbReference type="OrthoDB" id="9810951at2"/>
<evidence type="ECO:0000256" key="2">
    <source>
        <dbReference type="ARBA" id="ARBA00022475"/>
    </source>
</evidence>
<dbReference type="GO" id="GO:0010041">
    <property type="term" value="P:response to iron(III) ion"/>
    <property type="evidence" value="ECO:0007669"/>
    <property type="project" value="TreeGrafter"/>
</dbReference>
<keyword evidence="7 8" id="KW-0472">Membrane</keyword>
<dbReference type="PANTHER" id="PTHR33908">
    <property type="entry name" value="MANNOSYLTRANSFERASE YKCB-RELATED"/>
    <property type="match status" value="1"/>
</dbReference>
<keyword evidence="3" id="KW-0328">Glycosyltransferase</keyword>
<organism evidence="10 11">
    <name type="scientific">Oceanicella actignis</name>
    <dbReference type="NCBI Taxonomy" id="1189325"/>
    <lineage>
        <taxon>Bacteria</taxon>
        <taxon>Pseudomonadati</taxon>
        <taxon>Pseudomonadota</taxon>
        <taxon>Alphaproteobacteria</taxon>
        <taxon>Rhodobacterales</taxon>
        <taxon>Paracoccaceae</taxon>
        <taxon>Oceanicella</taxon>
    </lineage>
</organism>